<protein>
    <submittedName>
        <fullName evidence="1">Putative secreted protein</fullName>
    </submittedName>
</protein>
<sequence>MDVSACLCVCVCVYVCLCESMLIILSVAPKPSILTPYLDNSDNKKQHQKGGVKNQILALPPPLSIF</sequence>
<evidence type="ECO:0000313" key="1">
    <source>
        <dbReference type="EMBL" id="MBW72011.1"/>
    </source>
</evidence>
<organism evidence="1">
    <name type="scientific">Anopheles darlingi</name>
    <name type="common">Mosquito</name>
    <dbReference type="NCBI Taxonomy" id="43151"/>
    <lineage>
        <taxon>Eukaryota</taxon>
        <taxon>Metazoa</taxon>
        <taxon>Ecdysozoa</taxon>
        <taxon>Arthropoda</taxon>
        <taxon>Hexapoda</taxon>
        <taxon>Insecta</taxon>
        <taxon>Pterygota</taxon>
        <taxon>Neoptera</taxon>
        <taxon>Endopterygota</taxon>
        <taxon>Diptera</taxon>
        <taxon>Nematocera</taxon>
        <taxon>Culicoidea</taxon>
        <taxon>Culicidae</taxon>
        <taxon>Anophelinae</taxon>
        <taxon>Anopheles</taxon>
    </lineage>
</organism>
<dbReference type="AlphaFoldDB" id="A0A2M4D3E2"/>
<accession>A0A2M4D3E2</accession>
<proteinExistence type="predicted"/>
<dbReference type="EMBL" id="GGFL01007833">
    <property type="protein sequence ID" value="MBW72011.1"/>
    <property type="molecule type" value="Transcribed_RNA"/>
</dbReference>
<reference evidence="1" key="1">
    <citation type="submission" date="2018-01" db="EMBL/GenBank/DDBJ databases">
        <title>An insight into the sialome of Amazonian anophelines.</title>
        <authorList>
            <person name="Ribeiro J.M."/>
            <person name="Scarpassa V."/>
            <person name="Calvo E."/>
        </authorList>
    </citation>
    <scope>NUCLEOTIDE SEQUENCE</scope>
</reference>
<name>A0A2M4D3E2_ANODA</name>